<dbReference type="InterPro" id="IPR002661">
    <property type="entry name" value="Ribosome_recyc_fac"/>
</dbReference>
<feature type="domain" description="Ribosome recycling factor" evidence="5">
    <location>
        <begin position="22"/>
        <end position="184"/>
    </location>
</feature>
<feature type="coiled-coil region" evidence="4">
    <location>
        <begin position="140"/>
        <end position="174"/>
    </location>
</feature>
<gene>
    <name evidence="3 6" type="primary">frr</name>
    <name evidence="6" type="ORF">NC992_17840</name>
</gene>
<dbReference type="NCBIfam" id="TIGR00496">
    <property type="entry name" value="frr"/>
    <property type="match status" value="1"/>
</dbReference>
<evidence type="ECO:0000259" key="5">
    <source>
        <dbReference type="Pfam" id="PF01765"/>
    </source>
</evidence>
<comment type="caution">
    <text evidence="6">The sequence shown here is derived from an EMBL/GenBank/DDBJ whole genome shotgun (WGS) entry which is preliminary data.</text>
</comment>
<comment type="subcellular location">
    <subcellularLocation>
        <location evidence="3">Cytoplasm</location>
    </subcellularLocation>
</comment>
<evidence type="ECO:0000256" key="4">
    <source>
        <dbReference type="SAM" id="Coils"/>
    </source>
</evidence>
<dbReference type="Gene3D" id="1.10.132.20">
    <property type="entry name" value="Ribosome-recycling factor"/>
    <property type="match status" value="1"/>
</dbReference>
<protein>
    <recommendedName>
        <fullName evidence="3">Ribosome-recycling factor</fullName>
        <shortName evidence="3">RRF</shortName>
    </recommendedName>
    <alternativeName>
        <fullName evidence="3">Ribosome-releasing factor</fullName>
    </alternativeName>
</protein>
<dbReference type="CDD" id="cd00520">
    <property type="entry name" value="RRF"/>
    <property type="match status" value="1"/>
</dbReference>
<name>A0ABV0K7J5_9CYAN</name>
<dbReference type="HAMAP" id="MF_00040">
    <property type="entry name" value="RRF"/>
    <property type="match status" value="1"/>
</dbReference>
<dbReference type="SUPFAM" id="SSF55194">
    <property type="entry name" value="Ribosome recycling factor, RRF"/>
    <property type="match status" value="1"/>
</dbReference>
<evidence type="ECO:0000256" key="1">
    <source>
        <dbReference type="ARBA" id="ARBA00005912"/>
    </source>
</evidence>
<dbReference type="PANTHER" id="PTHR20982">
    <property type="entry name" value="RIBOSOME RECYCLING FACTOR"/>
    <property type="match status" value="1"/>
</dbReference>
<evidence type="ECO:0000313" key="7">
    <source>
        <dbReference type="Proteomes" id="UP001482513"/>
    </source>
</evidence>
<evidence type="ECO:0000256" key="3">
    <source>
        <dbReference type="HAMAP-Rule" id="MF_00040"/>
    </source>
</evidence>
<dbReference type="InterPro" id="IPR023584">
    <property type="entry name" value="Ribosome_recyc_fac_dom"/>
</dbReference>
<accession>A0ABV0K7J5</accession>
<dbReference type="Proteomes" id="UP001482513">
    <property type="component" value="Unassembled WGS sequence"/>
</dbReference>
<evidence type="ECO:0000256" key="2">
    <source>
        <dbReference type="ARBA" id="ARBA00022917"/>
    </source>
</evidence>
<dbReference type="InterPro" id="IPR036191">
    <property type="entry name" value="RRF_sf"/>
</dbReference>
<dbReference type="RefSeq" id="WP_190519780.1">
    <property type="nucleotide sequence ID" value="NZ_JAMPKX010000008.1"/>
</dbReference>
<sequence>MSVDDILLETEDQMQKSIRATQNNFNTIRTGRANASLLDRIEIDYYGAQTPLKQMANISIPDSTTLMIQPYDASSLTTIEKAISLSDVGLTPNNDGRVIRLNIPPLTSERRKEFVKTAGKVAEEGRVSIRNQRRNGIDAIKKLEKASDISEDESRDAQDEIQKLTDKYIAQLDEALAAKEKDIMTV</sequence>
<evidence type="ECO:0000313" key="6">
    <source>
        <dbReference type="EMBL" id="MEP0948749.1"/>
    </source>
</evidence>
<proteinExistence type="inferred from homology"/>
<keyword evidence="4" id="KW-0175">Coiled coil</keyword>
<dbReference type="EMBL" id="JAMPKX010000008">
    <property type="protein sequence ID" value="MEP0948749.1"/>
    <property type="molecule type" value="Genomic_DNA"/>
</dbReference>
<keyword evidence="3" id="KW-0963">Cytoplasm</keyword>
<comment type="similarity">
    <text evidence="1 3">Belongs to the RRF family.</text>
</comment>
<comment type="function">
    <text evidence="3">Responsible for the release of ribosomes from messenger RNA at the termination of protein biosynthesis. May increase the efficiency of translation by recycling ribosomes from one round of translation to another.</text>
</comment>
<organism evidence="6 7">
    <name type="scientific">Leptolyngbya subtilissima DQ-A4</name>
    <dbReference type="NCBI Taxonomy" id="2933933"/>
    <lineage>
        <taxon>Bacteria</taxon>
        <taxon>Bacillati</taxon>
        <taxon>Cyanobacteriota</taxon>
        <taxon>Cyanophyceae</taxon>
        <taxon>Leptolyngbyales</taxon>
        <taxon>Leptolyngbyaceae</taxon>
        <taxon>Leptolyngbya group</taxon>
        <taxon>Leptolyngbya</taxon>
    </lineage>
</organism>
<keyword evidence="7" id="KW-1185">Reference proteome</keyword>
<keyword evidence="2 3" id="KW-0648">Protein biosynthesis</keyword>
<dbReference type="Pfam" id="PF01765">
    <property type="entry name" value="RRF"/>
    <property type="match status" value="1"/>
</dbReference>
<reference evidence="6 7" key="1">
    <citation type="submission" date="2022-04" db="EMBL/GenBank/DDBJ databases">
        <title>Positive selection, recombination, and allopatry shape intraspecific diversity of widespread and dominant cyanobacteria.</title>
        <authorList>
            <person name="Wei J."/>
            <person name="Shu W."/>
            <person name="Hu C."/>
        </authorList>
    </citation>
    <scope>NUCLEOTIDE SEQUENCE [LARGE SCALE GENOMIC DNA]</scope>
    <source>
        <strain evidence="6 7">DQ-A4</strain>
    </source>
</reference>
<dbReference type="PANTHER" id="PTHR20982:SF3">
    <property type="entry name" value="MITOCHONDRIAL RIBOSOME RECYCLING FACTOR PSEUDO 1"/>
    <property type="match status" value="1"/>
</dbReference>
<dbReference type="Gene3D" id="3.30.1360.40">
    <property type="match status" value="1"/>
</dbReference>